<dbReference type="Proteomes" id="UP000501690">
    <property type="component" value="Linkage Group LG6"/>
</dbReference>
<keyword evidence="6" id="KW-0472">Membrane</keyword>
<name>A0A4D6M7Q6_VIGUN</name>
<sequence length="281" mass="32497">MSSKVCGCGERLLLLKASTVKNKGRLFWRCRNWATNSHCNYFEWVDDEESDFQGKEKESEASGGKRVDGGKKGEEDEVSLKMEKIMLDLMKKNEKLKMKLQQEKKIGTFLFFLFVISEALHPNKRGVGKFRNPKIEICELGLRDEMSSKVCGCGERLLLLKASTVKNKGRLFWRCRNWATNSHCNYFEWVDDEESDFQGKEKESEASGGKRVDGGKKGEEDEVSLKMEKIMLDLMKKNEKLKMKLQQEKKIGTFLFFLFVISWVSTIIMVFMLLFKVNCNA</sequence>
<keyword evidence="2 4" id="KW-0863">Zinc-finger</keyword>
<evidence type="ECO:0000256" key="2">
    <source>
        <dbReference type="ARBA" id="ARBA00022771"/>
    </source>
</evidence>
<dbReference type="EMBL" id="CP039350">
    <property type="protein sequence ID" value="QCD97419.1"/>
    <property type="molecule type" value="Genomic_DNA"/>
</dbReference>
<organism evidence="8 9">
    <name type="scientific">Vigna unguiculata</name>
    <name type="common">Cowpea</name>
    <dbReference type="NCBI Taxonomy" id="3917"/>
    <lineage>
        <taxon>Eukaryota</taxon>
        <taxon>Viridiplantae</taxon>
        <taxon>Streptophyta</taxon>
        <taxon>Embryophyta</taxon>
        <taxon>Tracheophyta</taxon>
        <taxon>Spermatophyta</taxon>
        <taxon>Magnoliopsida</taxon>
        <taxon>eudicotyledons</taxon>
        <taxon>Gunneridae</taxon>
        <taxon>Pentapetalae</taxon>
        <taxon>rosids</taxon>
        <taxon>fabids</taxon>
        <taxon>Fabales</taxon>
        <taxon>Fabaceae</taxon>
        <taxon>Papilionoideae</taxon>
        <taxon>50 kb inversion clade</taxon>
        <taxon>NPAAA clade</taxon>
        <taxon>indigoferoid/millettioid clade</taxon>
        <taxon>Phaseoleae</taxon>
        <taxon>Vigna</taxon>
    </lineage>
</organism>
<feature type="domain" description="GRF-type" evidence="7">
    <location>
        <begin position="151"/>
        <end position="193"/>
    </location>
</feature>
<evidence type="ECO:0000259" key="7">
    <source>
        <dbReference type="PROSITE" id="PS51999"/>
    </source>
</evidence>
<evidence type="ECO:0000256" key="6">
    <source>
        <dbReference type="SAM" id="Phobius"/>
    </source>
</evidence>
<keyword evidence="6" id="KW-1133">Transmembrane helix</keyword>
<keyword evidence="3" id="KW-0862">Zinc</keyword>
<evidence type="ECO:0000256" key="1">
    <source>
        <dbReference type="ARBA" id="ARBA00022723"/>
    </source>
</evidence>
<evidence type="ECO:0000313" key="9">
    <source>
        <dbReference type="Proteomes" id="UP000501690"/>
    </source>
</evidence>
<reference evidence="8 9" key="1">
    <citation type="submission" date="2019-04" db="EMBL/GenBank/DDBJ databases">
        <title>An improved genome assembly and genetic linkage map for asparagus bean, Vigna unguiculata ssp. sesquipedialis.</title>
        <authorList>
            <person name="Xia Q."/>
            <person name="Zhang R."/>
            <person name="Dong Y."/>
        </authorList>
    </citation>
    <scope>NUCLEOTIDE SEQUENCE [LARGE SCALE GENOMIC DNA]</scope>
    <source>
        <tissue evidence="8">Leaf</tissue>
    </source>
</reference>
<feature type="domain" description="GRF-type" evidence="7">
    <location>
        <begin position="6"/>
        <end position="48"/>
    </location>
</feature>
<keyword evidence="1" id="KW-0479">Metal-binding</keyword>
<dbReference type="PROSITE" id="PS51999">
    <property type="entry name" value="ZF_GRF"/>
    <property type="match status" value="2"/>
</dbReference>
<feature type="region of interest" description="Disordered" evidence="5">
    <location>
        <begin position="200"/>
        <end position="220"/>
    </location>
</feature>
<evidence type="ECO:0000256" key="5">
    <source>
        <dbReference type="SAM" id="MobiDB-lite"/>
    </source>
</evidence>
<dbReference type="Pfam" id="PF06839">
    <property type="entry name" value="Zn_ribbon_GRF"/>
    <property type="match status" value="2"/>
</dbReference>
<dbReference type="PANTHER" id="PTHR33248">
    <property type="entry name" value="ZINC ION-BINDING PROTEIN"/>
    <property type="match status" value="1"/>
</dbReference>
<evidence type="ECO:0000256" key="4">
    <source>
        <dbReference type="PROSITE-ProRule" id="PRU01343"/>
    </source>
</evidence>
<dbReference type="AlphaFoldDB" id="A0A4D6M7Q6"/>
<protein>
    <recommendedName>
        <fullName evidence="7">GRF-type domain-containing protein</fullName>
    </recommendedName>
</protein>
<dbReference type="InterPro" id="IPR010666">
    <property type="entry name" value="Znf_GRF"/>
</dbReference>
<dbReference type="GO" id="GO:0008270">
    <property type="term" value="F:zinc ion binding"/>
    <property type="evidence" value="ECO:0007669"/>
    <property type="project" value="UniProtKB-KW"/>
</dbReference>
<accession>A0A4D6M7Q6</accession>
<feature type="transmembrane region" description="Helical" evidence="6">
    <location>
        <begin position="251"/>
        <end position="275"/>
    </location>
</feature>
<evidence type="ECO:0000256" key="3">
    <source>
        <dbReference type="ARBA" id="ARBA00022833"/>
    </source>
</evidence>
<feature type="region of interest" description="Disordered" evidence="5">
    <location>
        <begin position="53"/>
        <end position="75"/>
    </location>
</feature>
<gene>
    <name evidence="8" type="ORF">DEO72_LG6g2129</name>
</gene>
<evidence type="ECO:0000313" key="8">
    <source>
        <dbReference type="EMBL" id="QCD97419.1"/>
    </source>
</evidence>
<keyword evidence="6" id="KW-0812">Transmembrane</keyword>
<keyword evidence="9" id="KW-1185">Reference proteome</keyword>
<proteinExistence type="predicted"/>